<organism evidence="5 6">
    <name type="scientific">Paraferrimonas sedimenticola</name>
    <dbReference type="NCBI Taxonomy" id="375674"/>
    <lineage>
        <taxon>Bacteria</taxon>
        <taxon>Pseudomonadati</taxon>
        <taxon>Pseudomonadota</taxon>
        <taxon>Gammaproteobacteria</taxon>
        <taxon>Alteromonadales</taxon>
        <taxon>Ferrimonadaceae</taxon>
        <taxon>Paraferrimonas</taxon>
    </lineage>
</organism>
<dbReference type="PANTHER" id="PTHR42879:SF2">
    <property type="entry name" value="3-OXOACYL-[ACYL-CARRIER-PROTEIN] REDUCTASE FABG"/>
    <property type="match status" value="1"/>
</dbReference>
<dbReference type="PANTHER" id="PTHR42879">
    <property type="entry name" value="3-OXOACYL-(ACYL-CARRIER-PROTEIN) REDUCTASE"/>
    <property type="match status" value="1"/>
</dbReference>
<dbReference type="SMART" id="SM00822">
    <property type="entry name" value="PKS_KR"/>
    <property type="match status" value="1"/>
</dbReference>
<proteinExistence type="inferred from homology"/>
<dbReference type="Proteomes" id="UP001161422">
    <property type="component" value="Unassembled WGS sequence"/>
</dbReference>
<reference evidence="5" key="1">
    <citation type="journal article" date="2014" name="Int. J. Syst. Evol. Microbiol.">
        <title>Complete genome sequence of Corynebacterium casei LMG S-19264T (=DSM 44701T), isolated from a smear-ripened cheese.</title>
        <authorList>
            <consortium name="US DOE Joint Genome Institute (JGI-PGF)"/>
            <person name="Walter F."/>
            <person name="Albersmeier A."/>
            <person name="Kalinowski J."/>
            <person name="Ruckert C."/>
        </authorList>
    </citation>
    <scope>NUCLEOTIDE SEQUENCE</scope>
    <source>
        <strain evidence="5">NBRC 101628</strain>
    </source>
</reference>
<protein>
    <submittedName>
        <fullName evidence="5">Beta-ketoacyl-ACP reductase</fullName>
    </submittedName>
</protein>
<sequence>MKQMNPQNQQVLVTGASKGIGQAIAVELARQGFTVVIHYGRDADGAKNTADQIEALGGTCRTISFDVSQRQQTKQQLEQDIEQHGAYFGVVANAGVTRDTAFPAMTGEDWDGVIHTNLDSFYNVIHPLIMPMISLKQGRIVTVSSLSGQIGNRGQVNYSASKAGIIGATKALATELSNKRRAITVNCVAPGLIDTGMVEEHVKQHVLPAVPLQRMGTPEEVAGLVAFLMSPAAAYINRQVIGVNGGLH</sequence>
<dbReference type="InterPro" id="IPR050259">
    <property type="entry name" value="SDR"/>
</dbReference>
<dbReference type="InterPro" id="IPR002347">
    <property type="entry name" value="SDR_fam"/>
</dbReference>
<evidence type="ECO:0000256" key="3">
    <source>
        <dbReference type="RuleBase" id="RU000363"/>
    </source>
</evidence>
<evidence type="ECO:0000256" key="2">
    <source>
        <dbReference type="ARBA" id="ARBA00023002"/>
    </source>
</evidence>
<dbReference type="InterPro" id="IPR036291">
    <property type="entry name" value="NAD(P)-bd_dom_sf"/>
</dbReference>
<evidence type="ECO:0000313" key="5">
    <source>
        <dbReference type="EMBL" id="GLP97042.1"/>
    </source>
</evidence>
<dbReference type="FunFam" id="3.40.50.720:FF:000173">
    <property type="entry name" value="3-oxoacyl-[acyl-carrier protein] reductase"/>
    <property type="match status" value="1"/>
</dbReference>
<feature type="domain" description="Ketoreductase" evidence="4">
    <location>
        <begin position="9"/>
        <end position="191"/>
    </location>
</feature>
<evidence type="ECO:0000313" key="6">
    <source>
        <dbReference type="Proteomes" id="UP001161422"/>
    </source>
</evidence>
<name>A0AA37RYM6_9GAMM</name>
<dbReference type="NCBIfam" id="NF009466">
    <property type="entry name" value="PRK12826.1-2"/>
    <property type="match status" value="1"/>
</dbReference>
<dbReference type="Gene3D" id="3.40.50.720">
    <property type="entry name" value="NAD(P)-binding Rossmann-like Domain"/>
    <property type="match status" value="1"/>
</dbReference>
<dbReference type="InterPro" id="IPR011285">
    <property type="entry name" value="FabG-rel"/>
</dbReference>
<evidence type="ECO:0000256" key="1">
    <source>
        <dbReference type="ARBA" id="ARBA00006484"/>
    </source>
</evidence>
<reference evidence="5" key="2">
    <citation type="submission" date="2023-01" db="EMBL/GenBank/DDBJ databases">
        <title>Draft genome sequence of Paraferrimonas sedimenticola strain NBRC 101628.</title>
        <authorList>
            <person name="Sun Q."/>
            <person name="Mori K."/>
        </authorList>
    </citation>
    <scope>NUCLEOTIDE SEQUENCE</scope>
    <source>
        <strain evidence="5">NBRC 101628</strain>
    </source>
</reference>
<keyword evidence="6" id="KW-1185">Reference proteome</keyword>
<dbReference type="NCBIfam" id="NF004200">
    <property type="entry name" value="PRK05653.1-5"/>
    <property type="match status" value="1"/>
</dbReference>
<evidence type="ECO:0000259" key="4">
    <source>
        <dbReference type="SMART" id="SM00822"/>
    </source>
</evidence>
<gene>
    <name evidence="5" type="primary">fabG_4</name>
    <name evidence="5" type="ORF">GCM10007895_23480</name>
</gene>
<dbReference type="GO" id="GO:0016491">
    <property type="term" value="F:oxidoreductase activity"/>
    <property type="evidence" value="ECO:0007669"/>
    <property type="project" value="UniProtKB-KW"/>
</dbReference>
<dbReference type="AlphaFoldDB" id="A0AA37RYM6"/>
<dbReference type="Pfam" id="PF00106">
    <property type="entry name" value="adh_short"/>
    <property type="match status" value="1"/>
</dbReference>
<comment type="similarity">
    <text evidence="1 3">Belongs to the short-chain dehydrogenases/reductases (SDR) family.</text>
</comment>
<dbReference type="InterPro" id="IPR057326">
    <property type="entry name" value="KR_dom"/>
</dbReference>
<dbReference type="EMBL" id="BSNC01000005">
    <property type="protein sequence ID" value="GLP97042.1"/>
    <property type="molecule type" value="Genomic_DNA"/>
</dbReference>
<keyword evidence="2" id="KW-0560">Oxidoreductase</keyword>
<dbReference type="NCBIfam" id="TIGR01831">
    <property type="entry name" value="fabG_rel"/>
    <property type="match status" value="1"/>
</dbReference>
<accession>A0AA37RYM6</accession>
<dbReference type="PRINTS" id="PR00081">
    <property type="entry name" value="GDHRDH"/>
</dbReference>
<comment type="caution">
    <text evidence="5">The sequence shown here is derived from an EMBL/GenBank/DDBJ whole genome shotgun (WGS) entry which is preliminary data.</text>
</comment>
<dbReference type="PRINTS" id="PR00080">
    <property type="entry name" value="SDRFAMILY"/>
</dbReference>
<dbReference type="SUPFAM" id="SSF51735">
    <property type="entry name" value="NAD(P)-binding Rossmann-fold domains"/>
    <property type="match status" value="1"/>
</dbReference>